<evidence type="ECO:0000313" key="3">
    <source>
        <dbReference type="Proteomes" id="UP000199445"/>
    </source>
</evidence>
<dbReference type="InterPro" id="IPR006016">
    <property type="entry name" value="UspA"/>
</dbReference>
<reference evidence="2 3" key="1">
    <citation type="submission" date="2016-10" db="EMBL/GenBank/DDBJ databases">
        <authorList>
            <person name="de Groot N.N."/>
        </authorList>
    </citation>
    <scope>NUCLEOTIDE SEQUENCE [LARGE SCALE GENOMIC DNA]</scope>
    <source>
        <strain evidence="2 3">IBRC-M 10445</strain>
    </source>
</reference>
<organism evidence="2 3">
    <name type="scientific">Marinobacter persicus</name>
    <dbReference type="NCBI Taxonomy" id="930118"/>
    <lineage>
        <taxon>Bacteria</taxon>
        <taxon>Pseudomonadati</taxon>
        <taxon>Pseudomonadota</taxon>
        <taxon>Gammaproteobacteria</taxon>
        <taxon>Pseudomonadales</taxon>
        <taxon>Marinobacteraceae</taxon>
        <taxon>Marinobacter</taxon>
    </lineage>
</organism>
<dbReference type="RefSeq" id="WP_091705699.1">
    <property type="nucleotide sequence ID" value="NZ_BMYN01000006.1"/>
</dbReference>
<dbReference type="Proteomes" id="UP000199445">
    <property type="component" value="Unassembled WGS sequence"/>
</dbReference>
<dbReference type="SUPFAM" id="SSF52402">
    <property type="entry name" value="Adenine nucleotide alpha hydrolases-like"/>
    <property type="match status" value="1"/>
</dbReference>
<dbReference type="AlphaFoldDB" id="A0A1I3WN02"/>
<proteinExistence type="predicted"/>
<dbReference type="Pfam" id="PF00582">
    <property type="entry name" value="Usp"/>
    <property type="match status" value="1"/>
</dbReference>
<dbReference type="CDD" id="cd00293">
    <property type="entry name" value="USP-like"/>
    <property type="match status" value="1"/>
</dbReference>
<protein>
    <submittedName>
        <fullName evidence="2">Universal stress protein family protein</fullName>
    </submittedName>
</protein>
<evidence type="ECO:0000313" key="2">
    <source>
        <dbReference type="EMBL" id="SFK08257.1"/>
    </source>
</evidence>
<sequence length="288" mass="30754">MTDSTLESVGGRPAGGRVLVLLDGSRVSLSALEAAASIAEHTGAEVHGVFVEEQDLLRSAGYGFAREVGAFSGLSRPLDVVALEQRMQRLAEQTRRTLAGVVGRYGGRYRLNISRGRVVEEVLALAGPEDLLVLGRARWATVPGPLLGSTVRGLVQRSPGRLLLWSQQRAPTRGRIVVFLNDHEQANRRAVSAAAEAAAYSRQPVALLLAEGASVTGQQLSELKQLTGLPESEVQVLTLPASDPVTIARLLRRQQAAQLVLSRECSLFQEPGAEALLSALHLPVTITP</sequence>
<evidence type="ECO:0000259" key="1">
    <source>
        <dbReference type="Pfam" id="PF00582"/>
    </source>
</evidence>
<name>A0A1I3WN02_9GAMM</name>
<gene>
    <name evidence="2" type="ORF">SAMN05216429_11020</name>
</gene>
<keyword evidence="3" id="KW-1185">Reference proteome</keyword>
<feature type="domain" description="UspA" evidence="1">
    <location>
        <begin position="17"/>
        <end position="160"/>
    </location>
</feature>
<accession>A0A1I3WN02</accession>
<dbReference type="EMBL" id="FOSC01000010">
    <property type="protein sequence ID" value="SFK08257.1"/>
    <property type="molecule type" value="Genomic_DNA"/>
</dbReference>
<dbReference type="OrthoDB" id="6361295at2"/>
<dbReference type="Gene3D" id="3.40.50.12370">
    <property type="match status" value="1"/>
</dbReference>